<evidence type="ECO:0000256" key="2">
    <source>
        <dbReference type="ARBA" id="ARBA00022630"/>
    </source>
</evidence>
<proteinExistence type="predicted"/>
<evidence type="ECO:0000313" key="5">
    <source>
        <dbReference type="EMBL" id="MAH62898.1"/>
    </source>
</evidence>
<dbReference type="EMBL" id="NZEX01000059">
    <property type="protein sequence ID" value="MAH62898.1"/>
    <property type="molecule type" value="Genomic_DNA"/>
</dbReference>
<evidence type="ECO:0000256" key="1">
    <source>
        <dbReference type="ARBA" id="ARBA00001974"/>
    </source>
</evidence>
<evidence type="ECO:0000256" key="3">
    <source>
        <dbReference type="ARBA" id="ARBA00022827"/>
    </source>
</evidence>
<dbReference type="AlphaFoldDB" id="A0A2D6YI86"/>
<dbReference type="Gene3D" id="1.10.45.10">
    <property type="entry name" value="Vanillyl-alcohol Oxidase, Chain A, domain 4"/>
    <property type="match status" value="1"/>
</dbReference>
<sequence length="33" mass="3749">MRAEHGESIEMMRKIKQALDPLNLFNPGKLLPA</sequence>
<organism evidence="5 6">
    <name type="scientific">SAR324 cluster bacterium</name>
    <dbReference type="NCBI Taxonomy" id="2024889"/>
    <lineage>
        <taxon>Bacteria</taxon>
        <taxon>Deltaproteobacteria</taxon>
        <taxon>SAR324 cluster</taxon>
    </lineage>
</organism>
<protein>
    <recommendedName>
        <fullName evidence="4">FAD-binding oxidoreductase/transferase type 4 C-terminal domain-containing protein</fullName>
    </recommendedName>
</protein>
<evidence type="ECO:0000259" key="4">
    <source>
        <dbReference type="Pfam" id="PF02913"/>
    </source>
</evidence>
<keyword evidence="3" id="KW-0274">FAD</keyword>
<dbReference type="InterPro" id="IPR004113">
    <property type="entry name" value="FAD-bd_oxidored_4_C"/>
</dbReference>
<accession>A0A2D6YI86</accession>
<dbReference type="InterPro" id="IPR016171">
    <property type="entry name" value="Vanillyl_alc_oxidase_C-sub2"/>
</dbReference>
<dbReference type="InterPro" id="IPR016164">
    <property type="entry name" value="FAD-linked_Oxase-like_C"/>
</dbReference>
<evidence type="ECO:0000313" key="6">
    <source>
        <dbReference type="Proteomes" id="UP000226525"/>
    </source>
</evidence>
<name>A0A2D6YI86_9DELT</name>
<dbReference type="GO" id="GO:0050660">
    <property type="term" value="F:flavin adenine dinucleotide binding"/>
    <property type="evidence" value="ECO:0007669"/>
    <property type="project" value="InterPro"/>
</dbReference>
<reference evidence="6" key="1">
    <citation type="submission" date="2017-09" db="EMBL/GenBank/DDBJ databases">
        <title>The Reconstruction of 2,631 Draft Metagenome-Assembled Genomes from the Global Oceans.</title>
        <authorList>
            <person name="Tully B.J."/>
            <person name="Graham E.D."/>
            <person name="Heidelberg J.F."/>
        </authorList>
    </citation>
    <scope>NUCLEOTIDE SEQUENCE [LARGE SCALE GENOMIC DNA]</scope>
</reference>
<dbReference type="Pfam" id="PF02913">
    <property type="entry name" value="FAD-oxidase_C"/>
    <property type="match status" value="1"/>
</dbReference>
<dbReference type="SUPFAM" id="SSF55103">
    <property type="entry name" value="FAD-linked oxidases, C-terminal domain"/>
    <property type="match status" value="1"/>
</dbReference>
<gene>
    <name evidence="5" type="ORF">CMN54_05515</name>
</gene>
<comment type="cofactor">
    <cofactor evidence="1">
        <name>FAD</name>
        <dbReference type="ChEBI" id="CHEBI:57692"/>
    </cofactor>
</comment>
<feature type="domain" description="FAD-binding oxidoreductase/transferase type 4 C-terminal" evidence="4">
    <location>
        <begin position="6"/>
        <end position="30"/>
    </location>
</feature>
<dbReference type="GO" id="GO:0003824">
    <property type="term" value="F:catalytic activity"/>
    <property type="evidence" value="ECO:0007669"/>
    <property type="project" value="InterPro"/>
</dbReference>
<dbReference type="FunFam" id="1.10.45.10:FF:000001">
    <property type="entry name" value="D-lactate dehydrogenase mitochondrial"/>
    <property type="match status" value="1"/>
</dbReference>
<dbReference type="Proteomes" id="UP000226525">
    <property type="component" value="Unassembled WGS sequence"/>
</dbReference>
<keyword evidence="2" id="KW-0285">Flavoprotein</keyword>
<comment type="caution">
    <text evidence="5">The sequence shown here is derived from an EMBL/GenBank/DDBJ whole genome shotgun (WGS) entry which is preliminary data.</text>
</comment>